<dbReference type="InterPro" id="IPR052934">
    <property type="entry name" value="Methyl-DNA_Rec/Restrict_Enz"/>
</dbReference>
<dbReference type="InterPro" id="IPR011704">
    <property type="entry name" value="ATPase_dyneun-rel_AAA"/>
</dbReference>
<name>A0A5C8EEZ8_9SPIR</name>
<dbReference type="AlphaFoldDB" id="A0A5C8EEZ8"/>
<keyword evidence="1" id="KW-0175">Coiled coil</keyword>
<dbReference type="InterPro" id="IPR027417">
    <property type="entry name" value="P-loop_NTPase"/>
</dbReference>
<evidence type="ECO:0000259" key="2">
    <source>
        <dbReference type="Pfam" id="PF07728"/>
    </source>
</evidence>
<feature type="coiled-coil region" evidence="1">
    <location>
        <begin position="729"/>
        <end position="756"/>
    </location>
</feature>
<dbReference type="PANTHER" id="PTHR37291">
    <property type="entry name" value="5-METHYLCYTOSINE-SPECIFIC RESTRICTION ENZYME B"/>
    <property type="match status" value="1"/>
</dbReference>
<organism evidence="4 5">
    <name type="scientific">Brachyspira aalborgi</name>
    <dbReference type="NCBI Taxonomy" id="29522"/>
    <lineage>
        <taxon>Bacteria</taxon>
        <taxon>Pseudomonadati</taxon>
        <taxon>Spirochaetota</taxon>
        <taxon>Spirochaetia</taxon>
        <taxon>Brachyspirales</taxon>
        <taxon>Brachyspiraceae</taxon>
        <taxon>Brachyspira</taxon>
    </lineage>
</organism>
<evidence type="ECO:0000313" key="4">
    <source>
        <dbReference type="EMBL" id="TXJ35574.1"/>
    </source>
</evidence>
<dbReference type="InterPro" id="IPR049050">
    <property type="entry name" value="nSTAND3"/>
</dbReference>
<dbReference type="RefSeq" id="WP_147771651.1">
    <property type="nucleotide sequence ID" value="NZ_SAYB01000007.1"/>
</dbReference>
<feature type="domain" description="ATPase dynein-related AAA" evidence="2">
    <location>
        <begin position="625"/>
        <end position="714"/>
    </location>
</feature>
<dbReference type="Gene3D" id="3.40.50.300">
    <property type="entry name" value="P-loop containing nucleotide triphosphate hydrolases"/>
    <property type="match status" value="2"/>
</dbReference>
<accession>A0A5C8EEZ8</accession>
<dbReference type="Proteomes" id="UP000322814">
    <property type="component" value="Unassembled WGS sequence"/>
</dbReference>
<feature type="domain" description="Novel STAND NTPase 3" evidence="3">
    <location>
        <begin position="192"/>
        <end position="246"/>
    </location>
</feature>
<evidence type="ECO:0000259" key="3">
    <source>
        <dbReference type="Pfam" id="PF20720"/>
    </source>
</evidence>
<gene>
    <name evidence="4" type="ORF">EPJ78_11810</name>
</gene>
<comment type="caution">
    <text evidence="4">The sequence shown here is derived from an EMBL/GenBank/DDBJ whole genome shotgun (WGS) entry which is preliminary data.</text>
</comment>
<reference evidence="4 5" key="1">
    <citation type="journal article" date="1992" name="Lakartidningen">
        <title>[Penicillin V and not amoxicillin is the first choice preparation in acute otitis].</title>
        <authorList>
            <person name="Kamme C."/>
            <person name="Lundgren K."/>
            <person name="Prellner K."/>
        </authorList>
    </citation>
    <scope>NUCLEOTIDE SEQUENCE [LARGE SCALE GENOMIC DNA]</scope>
    <source>
        <strain evidence="4 5">PC4580III</strain>
    </source>
</reference>
<evidence type="ECO:0000313" key="5">
    <source>
        <dbReference type="Proteomes" id="UP000322814"/>
    </source>
</evidence>
<evidence type="ECO:0000256" key="1">
    <source>
        <dbReference type="SAM" id="Coils"/>
    </source>
</evidence>
<dbReference type="PANTHER" id="PTHR37291:SF1">
    <property type="entry name" value="TYPE IV METHYL-DIRECTED RESTRICTION ENZYME ECOKMCRB SUBUNIT"/>
    <property type="match status" value="1"/>
</dbReference>
<proteinExistence type="predicted"/>
<dbReference type="SUPFAM" id="SSF52540">
    <property type="entry name" value="P-loop containing nucleoside triphosphate hydrolases"/>
    <property type="match status" value="1"/>
</dbReference>
<dbReference type="GO" id="GO:0005524">
    <property type="term" value="F:ATP binding"/>
    <property type="evidence" value="ECO:0007669"/>
    <property type="project" value="InterPro"/>
</dbReference>
<dbReference type="Pfam" id="PF20720">
    <property type="entry name" value="nSTAND3"/>
    <property type="match status" value="1"/>
</dbReference>
<dbReference type="Pfam" id="PF07728">
    <property type="entry name" value="AAA_5"/>
    <property type="match status" value="1"/>
</dbReference>
<dbReference type="GO" id="GO:0016887">
    <property type="term" value="F:ATP hydrolysis activity"/>
    <property type="evidence" value="ECO:0007669"/>
    <property type="project" value="InterPro"/>
</dbReference>
<dbReference type="EMBL" id="SAYB01000007">
    <property type="protein sequence ID" value="TXJ35574.1"/>
    <property type="molecule type" value="Genomic_DNA"/>
</dbReference>
<sequence length="832" mass="98825">MARNFYRFNIPSGDAYDTAYSNNMAFMQYEYDEINGTSEVTGNWNVIKQVKENDIILLGYDSRIYAWGYAIKPRKRKNIKYLNVAEMQEKRLEIDGVKYMSGKYNGIIYFQDCECFYDNLTKIMEWDDFNRCWGQRIDIDKWRCNPDNKSISSYLKDYLETPRYTISRIKNNERACEIIKELTGDDIMLDNQNKSNCIELLIQNKNLILTGAPGTGKTYLAKQIAEEIIIRNYYEKNKNELEKYYNECEELRKQFIGQFPIGTLKSISIDDYCIGKGNKNSFCYWIEFKLRNSGFFDCGTANSYLLYYDTNGNLKNTSIIINNDELIKEIGEAIYKMATEKEYNGDLKFKGDKTTIKFAMKIYNSYNPYYYFPIFSSDYMNKICEIFNIVKDKNPYKQNLNIKEYFDKNFKDINPVIMKEMLIRNFFKNDDDFKKQCEFVQFHPSYDYTDFVEGLRPKNDNGNIGFERKDGVFKAFCKKALKNLKDSKKDISTLNYDEIIKKYLEDFYNDIEKEITTNGFYEIYGIGGGIAAPIIDIVYKEDEKEFRFTVKTKNDREHIIIKKLDLMTDYYKKFITKKPEEFKFKDFIDELKITHYHTYIYGFLKAFYDKYNEKIEQEKNNITIEEVKEKKFIFIIDEINRGEISKIFGELFFSVDSSYRGEKGKVQTQYANLIEDGDEFKDGFYIPENVYIIGTMNDIDRSVESMDFAMRRRFAWKEIKAEDTQETILNDLENLKDETIKRMNNLNKVIRNKETNLSEAYCIGAAYFKKIKDYEGDFNKLWENHLKGLLFEYTRGMPKQEEIMENLKKAYYLNNTKTENNNEEENANNTNN</sequence>
<protein>
    <submittedName>
        <fullName evidence="4">AAA family ATPase</fullName>
    </submittedName>
</protein>